<dbReference type="AlphaFoldDB" id="A0A170ZF56"/>
<organism evidence="2 3">
    <name type="scientific">Paludibacter jiangxiensis</name>
    <dbReference type="NCBI Taxonomy" id="681398"/>
    <lineage>
        <taxon>Bacteria</taxon>
        <taxon>Pseudomonadati</taxon>
        <taxon>Bacteroidota</taxon>
        <taxon>Bacteroidia</taxon>
        <taxon>Bacteroidales</taxon>
        <taxon>Paludibacteraceae</taxon>
        <taxon>Paludibacter</taxon>
    </lineage>
</organism>
<feature type="transmembrane region" description="Helical" evidence="1">
    <location>
        <begin position="158"/>
        <end position="179"/>
    </location>
</feature>
<evidence type="ECO:0000313" key="2">
    <source>
        <dbReference type="EMBL" id="GAT62611.1"/>
    </source>
</evidence>
<comment type="caution">
    <text evidence="2">The sequence shown here is derived from an EMBL/GenBank/DDBJ whole genome shotgun (WGS) entry which is preliminary data.</text>
</comment>
<dbReference type="RefSeq" id="WP_068703053.1">
    <property type="nucleotide sequence ID" value="NZ_BDCR01000002.1"/>
</dbReference>
<keyword evidence="1" id="KW-0812">Transmembrane</keyword>
<keyword evidence="1" id="KW-0472">Membrane</keyword>
<keyword evidence="1" id="KW-1133">Transmembrane helix</keyword>
<feature type="transmembrane region" description="Helical" evidence="1">
    <location>
        <begin position="79"/>
        <end position="100"/>
    </location>
</feature>
<gene>
    <name evidence="2" type="ORF">PJIAN_2170</name>
</gene>
<sequence>MQDDYLMKIWQVNDSQIDHFLEIDEPAFEKLQHEKAKLQLNKLIVPKLTGILLGLGWIAFMILLISLSMRYSPVSSGKIFFIGSLGVIAVTTAIAVFLYVKDLYTIRQIGYEDSVVAIQQKLAELQCSVIKSVRIMWLQLPFYTTWYLNYDMLLHGSVLFRIVQFLVTGGAVWLSVWLFRNIRYENRHKKRVWGFMRGYGFSSVSRAIEFMNEIEHFKAQPEN</sequence>
<reference evidence="3" key="1">
    <citation type="submission" date="2016-04" db="EMBL/GenBank/DDBJ databases">
        <title>Draft genome sequence of Paludibacter jiangxiensis strain NM7.</title>
        <authorList>
            <person name="Qiu Y."/>
            <person name="Matsuura N."/>
            <person name="Ohashi A."/>
            <person name="Tourlousse M.D."/>
            <person name="Sekiguchi Y."/>
        </authorList>
    </citation>
    <scope>NUCLEOTIDE SEQUENCE [LARGE SCALE GENOMIC DNA]</scope>
    <source>
        <strain evidence="3">NM7</strain>
    </source>
</reference>
<feature type="transmembrane region" description="Helical" evidence="1">
    <location>
        <begin position="48"/>
        <end position="67"/>
    </location>
</feature>
<evidence type="ECO:0000313" key="3">
    <source>
        <dbReference type="Proteomes" id="UP000076586"/>
    </source>
</evidence>
<accession>A0A170ZF56</accession>
<dbReference type="Proteomes" id="UP000076586">
    <property type="component" value="Unassembled WGS sequence"/>
</dbReference>
<proteinExistence type="predicted"/>
<dbReference type="EMBL" id="BDCR01000002">
    <property type="protein sequence ID" value="GAT62611.1"/>
    <property type="molecule type" value="Genomic_DNA"/>
</dbReference>
<reference evidence="3" key="2">
    <citation type="journal article" date="2017" name="Genome Announc.">
        <title>Draft genome sequence of Paludibacter jiangxiensis NM7(T), a propionate-producing fermentative bacterium.</title>
        <authorList>
            <person name="Qiu Y.-L."/>
            <person name="Tourlousse D.M."/>
            <person name="Matsuura N."/>
            <person name="Ohashi A."/>
            <person name="Sekiguchi Y."/>
        </authorList>
    </citation>
    <scope>NUCLEOTIDE SEQUENCE [LARGE SCALE GENOMIC DNA]</scope>
    <source>
        <strain evidence="3">NM7</strain>
    </source>
</reference>
<dbReference type="STRING" id="681398.PJIAN_2170"/>
<name>A0A170ZF56_9BACT</name>
<dbReference type="OrthoDB" id="5706484at2"/>
<evidence type="ECO:0000256" key="1">
    <source>
        <dbReference type="SAM" id="Phobius"/>
    </source>
</evidence>
<protein>
    <submittedName>
        <fullName evidence="2">Uncharacterized protein</fullName>
    </submittedName>
</protein>
<keyword evidence="3" id="KW-1185">Reference proteome</keyword>